<dbReference type="AlphaFoldDB" id="A0AAP0EGX1"/>
<organism evidence="2 3">
    <name type="scientific">Stephania japonica</name>
    <dbReference type="NCBI Taxonomy" id="461633"/>
    <lineage>
        <taxon>Eukaryota</taxon>
        <taxon>Viridiplantae</taxon>
        <taxon>Streptophyta</taxon>
        <taxon>Embryophyta</taxon>
        <taxon>Tracheophyta</taxon>
        <taxon>Spermatophyta</taxon>
        <taxon>Magnoliopsida</taxon>
        <taxon>Ranunculales</taxon>
        <taxon>Menispermaceae</taxon>
        <taxon>Menispermoideae</taxon>
        <taxon>Cissampelideae</taxon>
        <taxon>Stephania</taxon>
    </lineage>
</organism>
<dbReference type="Proteomes" id="UP001417504">
    <property type="component" value="Unassembled WGS sequence"/>
</dbReference>
<dbReference type="Pfam" id="PF02298">
    <property type="entry name" value="Cu_bind_like"/>
    <property type="match status" value="1"/>
</dbReference>
<evidence type="ECO:0000313" key="2">
    <source>
        <dbReference type="EMBL" id="KAK9090557.1"/>
    </source>
</evidence>
<name>A0AAP0EGX1_9MAGN</name>
<dbReference type="InterPro" id="IPR003245">
    <property type="entry name" value="Phytocyanin_dom"/>
</dbReference>
<accession>A0AAP0EGX1</accession>
<keyword evidence="3" id="KW-1185">Reference proteome</keyword>
<evidence type="ECO:0000259" key="1">
    <source>
        <dbReference type="Pfam" id="PF02298"/>
    </source>
</evidence>
<sequence length="86" mass="9653">MELGITPIVTSGKVMQLLVGSKIIQVDNRVCEDQALNNGHRQLHHLDGRGWTITSQDDYRNWAANKDFEVGDVLSTIFSYLNASIH</sequence>
<dbReference type="InterPro" id="IPR023201">
    <property type="entry name" value="SecY_dom_sf"/>
</dbReference>
<evidence type="ECO:0000313" key="3">
    <source>
        <dbReference type="Proteomes" id="UP001417504"/>
    </source>
</evidence>
<dbReference type="EMBL" id="JBBNAE010000010">
    <property type="protein sequence ID" value="KAK9090557.1"/>
    <property type="molecule type" value="Genomic_DNA"/>
</dbReference>
<dbReference type="InterPro" id="IPR008972">
    <property type="entry name" value="Cupredoxin"/>
</dbReference>
<reference evidence="2 3" key="1">
    <citation type="submission" date="2024-01" db="EMBL/GenBank/DDBJ databases">
        <title>Genome assemblies of Stephania.</title>
        <authorList>
            <person name="Yang L."/>
        </authorList>
    </citation>
    <scope>NUCLEOTIDE SEQUENCE [LARGE SCALE GENOMIC DNA]</scope>
    <source>
        <strain evidence="2">QJT</strain>
        <tissue evidence="2">Leaf</tissue>
    </source>
</reference>
<dbReference type="GO" id="GO:0009055">
    <property type="term" value="F:electron transfer activity"/>
    <property type="evidence" value="ECO:0007669"/>
    <property type="project" value="InterPro"/>
</dbReference>
<proteinExistence type="predicted"/>
<gene>
    <name evidence="2" type="ORF">Sjap_023734</name>
</gene>
<dbReference type="SUPFAM" id="SSF103491">
    <property type="entry name" value="Preprotein translocase SecY subunit"/>
    <property type="match status" value="1"/>
</dbReference>
<comment type="caution">
    <text evidence="2">The sequence shown here is derived from an EMBL/GenBank/DDBJ whole genome shotgun (WGS) entry which is preliminary data.</text>
</comment>
<dbReference type="Gene3D" id="1.10.3370.10">
    <property type="entry name" value="SecY subunit domain"/>
    <property type="match status" value="1"/>
</dbReference>
<protein>
    <recommendedName>
        <fullName evidence="1">Phytocyanin domain-containing protein</fullName>
    </recommendedName>
</protein>
<feature type="domain" description="Phytocyanin" evidence="1">
    <location>
        <begin position="51"/>
        <end position="81"/>
    </location>
</feature>
<dbReference type="Gene3D" id="2.60.40.420">
    <property type="entry name" value="Cupredoxins - blue copper proteins"/>
    <property type="match status" value="1"/>
</dbReference>